<dbReference type="EMBL" id="NMUH01000742">
    <property type="protein sequence ID" value="MQL84144.1"/>
    <property type="molecule type" value="Genomic_DNA"/>
</dbReference>
<dbReference type="FunFam" id="1.10.20.10:FF:000043">
    <property type="entry name" value="Histone H2B"/>
    <property type="match status" value="1"/>
</dbReference>
<protein>
    <recommendedName>
        <fullName evidence="5">Core Histone H2A/H2B/H3 domain-containing protein</fullName>
    </recommendedName>
</protein>
<feature type="compositionally biased region" description="Basic and acidic residues" evidence="4">
    <location>
        <begin position="149"/>
        <end position="174"/>
    </location>
</feature>
<name>A0A843UQT4_COLES</name>
<comment type="similarity">
    <text evidence="2">Belongs to the histone H2B family.</text>
</comment>
<dbReference type="InterPro" id="IPR007125">
    <property type="entry name" value="H2A/H2B/H3"/>
</dbReference>
<feature type="compositionally biased region" description="Acidic residues" evidence="4">
    <location>
        <begin position="93"/>
        <end position="102"/>
    </location>
</feature>
<feature type="region of interest" description="Disordered" evidence="4">
    <location>
        <begin position="52"/>
        <end position="193"/>
    </location>
</feature>
<comment type="function">
    <text evidence="1">Core component of nucleosome. Nucleosomes wrap and compact DNA into chromatin, limiting DNA accessibility to the cellular machineries which require DNA as a template. Histones thereby play a central role in transcription regulation, DNA repair, DNA replication and chromosomal stability. DNA accessibility is regulated via a complex set of post-translational modifications of histones, also called histone code, and nucleosome remodeling.</text>
</comment>
<evidence type="ECO:0000256" key="4">
    <source>
        <dbReference type="SAM" id="MobiDB-lite"/>
    </source>
</evidence>
<dbReference type="SMART" id="SM00427">
    <property type="entry name" value="H2B"/>
    <property type="match status" value="1"/>
</dbReference>
<dbReference type="Gene3D" id="1.10.20.10">
    <property type="entry name" value="Histone, subunit A"/>
    <property type="match status" value="1"/>
</dbReference>
<dbReference type="Proteomes" id="UP000652761">
    <property type="component" value="Unassembled WGS sequence"/>
</dbReference>
<dbReference type="GO" id="GO:0003677">
    <property type="term" value="F:DNA binding"/>
    <property type="evidence" value="ECO:0007669"/>
    <property type="project" value="InterPro"/>
</dbReference>
<proteinExistence type="inferred from homology"/>
<feature type="compositionally biased region" description="Basic and acidic residues" evidence="4">
    <location>
        <begin position="108"/>
        <end position="140"/>
    </location>
</feature>
<dbReference type="InterPro" id="IPR009072">
    <property type="entry name" value="Histone-fold"/>
</dbReference>
<feature type="compositionally biased region" description="Basic residues" evidence="4">
    <location>
        <begin position="175"/>
        <end position="185"/>
    </location>
</feature>
<evidence type="ECO:0000313" key="6">
    <source>
        <dbReference type="EMBL" id="MQL84144.1"/>
    </source>
</evidence>
<comment type="caution">
    <text evidence="6">The sequence shown here is derived from an EMBL/GenBank/DDBJ whole genome shotgun (WGS) entry which is preliminary data.</text>
</comment>
<organism evidence="6 7">
    <name type="scientific">Colocasia esculenta</name>
    <name type="common">Wild taro</name>
    <name type="synonym">Arum esculentum</name>
    <dbReference type="NCBI Taxonomy" id="4460"/>
    <lineage>
        <taxon>Eukaryota</taxon>
        <taxon>Viridiplantae</taxon>
        <taxon>Streptophyta</taxon>
        <taxon>Embryophyta</taxon>
        <taxon>Tracheophyta</taxon>
        <taxon>Spermatophyta</taxon>
        <taxon>Magnoliopsida</taxon>
        <taxon>Liliopsida</taxon>
        <taxon>Araceae</taxon>
        <taxon>Aroideae</taxon>
        <taxon>Colocasieae</taxon>
        <taxon>Colocasia</taxon>
    </lineage>
</organism>
<dbReference type="GO" id="GO:0005634">
    <property type="term" value="C:nucleus"/>
    <property type="evidence" value="ECO:0007669"/>
    <property type="project" value="UniProtKB-ARBA"/>
</dbReference>
<evidence type="ECO:0000313" key="7">
    <source>
        <dbReference type="Proteomes" id="UP000652761"/>
    </source>
</evidence>
<dbReference type="GO" id="GO:0030527">
    <property type="term" value="F:structural constituent of chromatin"/>
    <property type="evidence" value="ECO:0007669"/>
    <property type="project" value="InterPro"/>
</dbReference>
<dbReference type="GO" id="GO:0046982">
    <property type="term" value="F:protein heterodimerization activity"/>
    <property type="evidence" value="ECO:0007669"/>
    <property type="project" value="InterPro"/>
</dbReference>
<evidence type="ECO:0000256" key="1">
    <source>
        <dbReference type="ARBA" id="ARBA00002001"/>
    </source>
</evidence>
<evidence type="ECO:0000259" key="5">
    <source>
        <dbReference type="Pfam" id="PF00125"/>
    </source>
</evidence>
<dbReference type="CDD" id="cd22910">
    <property type="entry name" value="HFD_H2B"/>
    <property type="match status" value="1"/>
</dbReference>
<dbReference type="PRINTS" id="PR00621">
    <property type="entry name" value="HISTONEH2B"/>
</dbReference>
<dbReference type="GO" id="GO:0000786">
    <property type="term" value="C:nucleosome"/>
    <property type="evidence" value="ECO:0007669"/>
    <property type="project" value="InterPro"/>
</dbReference>
<dbReference type="Pfam" id="PF00125">
    <property type="entry name" value="Histone"/>
    <property type="match status" value="1"/>
</dbReference>
<evidence type="ECO:0000256" key="2">
    <source>
        <dbReference type="ARBA" id="ARBA00006846"/>
    </source>
</evidence>
<dbReference type="PANTHER" id="PTHR23428">
    <property type="entry name" value="HISTONE H2B"/>
    <property type="match status" value="1"/>
</dbReference>
<keyword evidence="7" id="KW-1185">Reference proteome</keyword>
<sequence length="292" mass="32210">MAPKRPARAEMGSVVRTRRTLVQETVEVSVVRQKDATDLGEKKKVVVVEVEVQDKEAEKPPPPQVALNAVKGGEVAARQQPLPAAEEQQSAAGEEEESEEETQPIPLESEKSQGEEGKRVEEERRGSTEPRADGGFKGEIEPEAAAEDEEKKAVGGKIEEVKEGEVEKMGEEEKRRRRRRRRRMKTRAEAGGGITGGRGYKRYLFRVLKQVHPELRVSSMAMTVLNSLMKDMFERLLEEATRLSKYSGKATLSSREIQGAVRLVLPGELGKHAVAEGIKAVANYMAAEKAGA</sequence>
<dbReference type="InterPro" id="IPR000558">
    <property type="entry name" value="Histone_H2B"/>
</dbReference>
<evidence type="ECO:0000256" key="3">
    <source>
        <dbReference type="ARBA" id="ARBA00011538"/>
    </source>
</evidence>
<dbReference type="AlphaFoldDB" id="A0A843UQT4"/>
<gene>
    <name evidence="6" type="ORF">Taro_016652</name>
</gene>
<accession>A0A843UQT4</accession>
<dbReference type="SUPFAM" id="SSF47113">
    <property type="entry name" value="Histone-fold"/>
    <property type="match status" value="1"/>
</dbReference>
<reference evidence="6" key="1">
    <citation type="submission" date="2017-07" db="EMBL/GenBank/DDBJ databases">
        <title>Taro Niue Genome Assembly and Annotation.</title>
        <authorList>
            <person name="Atibalentja N."/>
            <person name="Keating K."/>
            <person name="Fields C.J."/>
        </authorList>
    </citation>
    <scope>NUCLEOTIDE SEQUENCE</scope>
    <source>
        <strain evidence="6">Niue_2</strain>
        <tissue evidence="6">Leaf</tissue>
    </source>
</reference>
<feature type="domain" description="Core Histone H2A/H2B/H3" evidence="5">
    <location>
        <begin position="196"/>
        <end position="263"/>
    </location>
</feature>
<comment type="subunit">
    <text evidence="3">The nucleosome is a histone octamer containing two molecules each of H2A, H2B, H3 and H4 assembled in one H3-H4 heterotetramer and two H2A-H2B heterodimers. The octamer wraps approximately 147 bp of DNA.</text>
</comment>